<dbReference type="RefSeq" id="WP_089310461.1">
    <property type="nucleotide sequence ID" value="NZ_FZNP01000002.1"/>
</dbReference>
<organism evidence="6 7">
    <name type="scientific">Actinomadura mexicana</name>
    <dbReference type="NCBI Taxonomy" id="134959"/>
    <lineage>
        <taxon>Bacteria</taxon>
        <taxon>Bacillati</taxon>
        <taxon>Actinomycetota</taxon>
        <taxon>Actinomycetes</taxon>
        <taxon>Streptosporangiales</taxon>
        <taxon>Thermomonosporaceae</taxon>
        <taxon>Actinomadura</taxon>
    </lineage>
</organism>
<dbReference type="Pfam" id="PF10996">
    <property type="entry name" value="Beta-Casp"/>
    <property type="match status" value="1"/>
</dbReference>
<feature type="region of interest" description="Disordered" evidence="3">
    <location>
        <begin position="184"/>
        <end position="208"/>
    </location>
</feature>
<reference evidence="7" key="1">
    <citation type="submission" date="2017-06" db="EMBL/GenBank/DDBJ databases">
        <authorList>
            <person name="Varghese N."/>
            <person name="Submissions S."/>
        </authorList>
    </citation>
    <scope>NUCLEOTIDE SEQUENCE [LARGE SCALE GENOMIC DNA]</scope>
    <source>
        <strain evidence="7">DSM 44485</strain>
    </source>
</reference>
<feature type="domain" description="Beta-Casp" evidence="5">
    <location>
        <begin position="493"/>
        <end position="599"/>
    </location>
</feature>
<dbReference type="InterPro" id="IPR011108">
    <property type="entry name" value="RMMBL"/>
</dbReference>
<dbReference type="InterPro" id="IPR022712">
    <property type="entry name" value="Beta_Casp"/>
</dbReference>
<dbReference type="InterPro" id="IPR050698">
    <property type="entry name" value="MBL"/>
</dbReference>
<dbReference type="Pfam" id="PF00753">
    <property type="entry name" value="Lactamase_B"/>
    <property type="match status" value="1"/>
</dbReference>
<evidence type="ECO:0000256" key="2">
    <source>
        <dbReference type="SAM" id="Coils"/>
    </source>
</evidence>
<feature type="compositionally biased region" description="Basic and acidic residues" evidence="3">
    <location>
        <begin position="190"/>
        <end position="201"/>
    </location>
</feature>
<dbReference type="GO" id="GO:0004521">
    <property type="term" value="F:RNA endonuclease activity"/>
    <property type="evidence" value="ECO:0007669"/>
    <property type="project" value="TreeGrafter"/>
</dbReference>
<dbReference type="InterPro" id="IPR036866">
    <property type="entry name" value="RibonucZ/Hydroxyglut_hydro"/>
</dbReference>
<dbReference type="PANTHER" id="PTHR11203">
    <property type="entry name" value="CLEAVAGE AND POLYADENYLATION SPECIFICITY FACTOR FAMILY MEMBER"/>
    <property type="match status" value="1"/>
</dbReference>
<evidence type="ECO:0000313" key="7">
    <source>
        <dbReference type="Proteomes" id="UP000198420"/>
    </source>
</evidence>
<keyword evidence="6" id="KW-0269">Exonuclease</keyword>
<keyword evidence="6" id="KW-0540">Nuclease</keyword>
<name>A0A238VPJ3_9ACTN</name>
<dbReference type="SMART" id="SM00849">
    <property type="entry name" value="Lactamase_B"/>
    <property type="match status" value="1"/>
</dbReference>
<dbReference type="Gene3D" id="1.20.5.1160">
    <property type="entry name" value="Vasodilator-stimulated phosphoprotein"/>
    <property type="match status" value="1"/>
</dbReference>
<sequence length="691" mass="74967">MKSQDVPTAAAPVLDAVARVVRSRPISAHLPGGPDWLVRNRLPWLLEILRRFPAVRARTAENMADAWPDEQTRSLAALLLSPDNAVVEAAIDALDLASSPAKDRAAQRTARNIAELRKRLAAERQRREYAEDDVQKAERLLTETRDAKADLEERVDKLNRQLAIEHHRFQEPQAVAAALLHILEQPPSPPKDDSAARDPHNEAAPPGQYNGTLLEAAKATALAPEKLLDAVRAMIAPAPPPVRVTRELDLRVTPLGGDTEIGGSCLLVEAGGTRLLVDAGLRPGEQARPPRAIEQAMSGDLHGVVVTHAHNDHCGYVPAMVSRHPGLRVLATAETVRLMPVMWSDTAKLMRGRTRQLNRWGAGGTMLYGPPEVDAAAARCEEVTYGVPRRIGELTVELFPAGHILGAAGAVIRAGDRRVVVTGDISGFSQESVDGYALPDSAVGADLLVMESTCCGENHDDRARRVGDFIREVREIYQNGGRVLIPAFALGRAQEVALLMRRHLPEVPVRIDGMAVELTNAFETATATSARPLKVFGPAVTPANRPAELDTFRNGVVITTSGMLTGGPAVQWAARILPESGSALFLSGYQDEESPGAQLRQVPEAGGKFTLPDHSGVVTVSVRARVAALRLSAHADRRGLLDIADEVSAGHTMLVHGAQHRQRRFREILRVRDHETTETALWRPNSRSHRK</sequence>
<evidence type="ECO:0000256" key="1">
    <source>
        <dbReference type="ARBA" id="ARBA00022801"/>
    </source>
</evidence>
<keyword evidence="2" id="KW-0175">Coiled coil</keyword>
<protein>
    <submittedName>
        <fullName evidence="6">RNA processing exonuclease, beta-lactamase fold, Cft2 family</fullName>
    </submittedName>
</protein>
<keyword evidence="1" id="KW-0378">Hydrolase</keyword>
<dbReference type="Proteomes" id="UP000198420">
    <property type="component" value="Unassembled WGS sequence"/>
</dbReference>
<dbReference type="GO" id="GO:0004527">
    <property type="term" value="F:exonuclease activity"/>
    <property type="evidence" value="ECO:0007669"/>
    <property type="project" value="UniProtKB-KW"/>
</dbReference>
<proteinExistence type="predicted"/>
<dbReference type="Pfam" id="PF07521">
    <property type="entry name" value="RMMBL"/>
    <property type="match status" value="1"/>
</dbReference>
<dbReference type="CDD" id="cd16295">
    <property type="entry name" value="TTHA0252-CPSF-like_MBL-fold"/>
    <property type="match status" value="1"/>
</dbReference>
<dbReference type="InterPro" id="IPR001279">
    <property type="entry name" value="Metallo-B-lactamas"/>
</dbReference>
<feature type="domain" description="Metallo-beta-lactamase" evidence="4">
    <location>
        <begin position="262"/>
        <end position="488"/>
    </location>
</feature>
<evidence type="ECO:0000313" key="6">
    <source>
        <dbReference type="EMBL" id="SNR36074.1"/>
    </source>
</evidence>
<dbReference type="Gene3D" id="3.40.50.10890">
    <property type="match status" value="1"/>
</dbReference>
<accession>A0A238VPJ3</accession>
<feature type="coiled-coil region" evidence="2">
    <location>
        <begin position="106"/>
        <end position="168"/>
    </location>
</feature>
<evidence type="ECO:0000256" key="3">
    <source>
        <dbReference type="SAM" id="MobiDB-lite"/>
    </source>
</evidence>
<dbReference type="EMBL" id="FZNP01000002">
    <property type="protein sequence ID" value="SNR36074.1"/>
    <property type="molecule type" value="Genomic_DNA"/>
</dbReference>
<dbReference type="PANTHER" id="PTHR11203:SF37">
    <property type="entry name" value="INTEGRATOR COMPLEX SUBUNIT 11"/>
    <property type="match status" value="1"/>
</dbReference>
<gene>
    <name evidence="6" type="ORF">SAMN06265355_102154</name>
</gene>
<keyword evidence="7" id="KW-1185">Reference proteome</keyword>
<dbReference type="Gene3D" id="3.60.15.10">
    <property type="entry name" value="Ribonuclease Z/Hydroxyacylglutathione hydrolase-like"/>
    <property type="match status" value="1"/>
</dbReference>
<dbReference type="AlphaFoldDB" id="A0A238VPJ3"/>
<evidence type="ECO:0000259" key="4">
    <source>
        <dbReference type="SMART" id="SM00849"/>
    </source>
</evidence>
<dbReference type="SMART" id="SM01027">
    <property type="entry name" value="Beta-Casp"/>
    <property type="match status" value="1"/>
</dbReference>
<dbReference type="SUPFAM" id="SSF56281">
    <property type="entry name" value="Metallo-hydrolase/oxidoreductase"/>
    <property type="match status" value="1"/>
</dbReference>
<dbReference type="OrthoDB" id="2971563at2"/>
<evidence type="ECO:0000259" key="5">
    <source>
        <dbReference type="SMART" id="SM01027"/>
    </source>
</evidence>